<dbReference type="RefSeq" id="WP_138722965.1">
    <property type="nucleotide sequence ID" value="NZ_SSHJ02000006.1"/>
</dbReference>
<dbReference type="EC" id="2.4.-.-" evidence="2"/>
<evidence type="ECO:0000313" key="3">
    <source>
        <dbReference type="Proteomes" id="UP001517247"/>
    </source>
</evidence>
<evidence type="ECO:0000259" key="1">
    <source>
        <dbReference type="Pfam" id="PF00534"/>
    </source>
</evidence>
<dbReference type="EMBL" id="SSHJ02000006">
    <property type="protein sequence ID" value="MFN0255848.1"/>
    <property type="molecule type" value="Genomic_DNA"/>
</dbReference>
<proteinExistence type="predicted"/>
<dbReference type="SUPFAM" id="SSF53756">
    <property type="entry name" value="UDP-Glycosyltransferase/glycogen phosphorylase"/>
    <property type="match status" value="1"/>
</dbReference>
<dbReference type="GO" id="GO:0016757">
    <property type="term" value="F:glycosyltransferase activity"/>
    <property type="evidence" value="ECO:0007669"/>
    <property type="project" value="UniProtKB-KW"/>
</dbReference>
<name>A0ABW9J7S2_9SPHI</name>
<dbReference type="Proteomes" id="UP001517247">
    <property type="component" value="Unassembled WGS sequence"/>
</dbReference>
<sequence>MKKVIFFFCSDVIGGHEFQSIQLARLISNYREISFCFNNNEQMVMFRRIWAGSDQVNFVVARKPFFKKGNFILQLFYGVRNYFYQRELLNSNDAIICAGSLEASISSNIALFGKSKKVYVPAFVDRRVLWGNIGVLYNMLSIVFILLCKEIITINRIQARFFSKYVKTTIIPNKININIEENQVLTQKRRLYYIGRLEYDKGILELCKWLDNQENPFEELIVIGSGSCYQKLINFSSQTKHINIILTGWIDNNEQHSLINSEDVLVFNSLYEGEPLVIREANARGNITIVRDIIGVKACTQKSNRYKDKDELLSLLKKAWDGHLRVCVNPSEKLIDDLRRNGAEKLFS</sequence>
<reference evidence="2 3" key="1">
    <citation type="submission" date="2024-12" db="EMBL/GenBank/DDBJ databases">
        <authorList>
            <person name="Hu S."/>
        </authorList>
    </citation>
    <scope>NUCLEOTIDE SEQUENCE [LARGE SCALE GENOMIC DNA]</scope>
    <source>
        <strain evidence="2 3">THG-T11</strain>
    </source>
</reference>
<gene>
    <name evidence="2" type="ORF">E6A44_009720</name>
</gene>
<keyword evidence="2" id="KW-0328">Glycosyltransferase</keyword>
<accession>A0ABW9J7S2</accession>
<dbReference type="Pfam" id="PF00534">
    <property type="entry name" value="Glycos_transf_1"/>
    <property type="match status" value="1"/>
</dbReference>
<feature type="domain" description="Glycosyl transferase family 1" evidence="1">
    <location>
        <begin position="179"/>
        <end position="296"/>
    </location>
</feature>
<evidence type="ECO:0000313" key="2">
    <source>
        <dbReference type="EMBL" id="MFN0255848.1"/>
    </source>
</evidence>
<protein>
    <submittedName>
        <fullName evidence="2">Glycosyltransferase</fullName>
        <ecNumber evidence="2">2.4.-.-</ecNumber>
    </submittedName>
</protein>
<organism evidence="2 3">
    <name type="scientific">Pedobacter ureilyticus</name>
    <dbReference type="NCBI Taxonomy" id="1393051"/>
    <lineage>
        <taxon>Bacteria</taxon>
        <taxon>Pseudomonadati</taxon>
        <taxon>Bacteroidota</taxon>
        <taxon>Sphingobacteriia</taxon>
        <taxon>Sphingobacteriales</taxon>
        <taxon>Sphingobacteriaceae</taxon>
        <taxon>Pedobacter</taxon>
    </lineage>
</organism>
<keyword evidence="3" id="KW-1185">Reference proteome</keyword>
<dbReference type="InterPro" id="IPR001296">
    <property type="entry name" value="Glyco_trans_1"/>
</dbReference>
<dbReference type="Gene3D" id="3.40.50.2000">
    <property type="entry name" value="Glycogen Phosphorylase B"/>
    <property type="match status" value="1"/>
</dbReference>
<keyword evidence="2" id="KW-0808">Transferase</keyword>
<comment type="caution">
    <text evidence="2">The sequence shown here is derived from an EMBL/GenBank/DDBJ whole genome shotgun (WGS) entry which is preliminary data.</text>
</comment>